<organism evidence="1 2">
    <name type="scientific">Burkholderia semiarida</name>
    <dbReference type="NCBI Taxonomy" id="2843303"/>
    <lineage>
        <taxon>Bacteria</taxon>
        <taxon>Pseudomonadati</taxon>
        <taxon>Pseudomonadota</taxon>
        <taxon>Betaproteobacteria</taxon>
        <taxon>Burkholderiales</taxon>
        <taxon>Burkholderiaceae</taxon>
        <taxon>Burkholderia</taxon>
        <taxon>Burkholderia cepacia complex</taxon>
    </lineage>
</organism>
<evidence type="ECO:0000313" key="1">
    <source>
        <dbReference type="EMBL" id="MFH5250332.1"/>
    </source>
</evidence>
<dbReference type="Proteomes" id="UP001609186">
    <property type="component" value="Unassembled WGS sequence"/>
</dbReference>
<proteinExistence type="predicted"/>
<comment type="caution">
    <text evidence="1">The sequence shown here is derived from an EMBL/GenBank/DDBJ whole genome shotgun (WGS) entry which is preliminary data.</text>
</comment>
<reference evidence="1 2" key="1">
    <citation type="submission" date="2024-10" db="EMBL/GenBank/DDBJ databases">
        <title>Burkholderia semiarida in Mexico.</title>
        <authorList>
            <person name="Estrada P."/>
        </authorList>
    </citation>
    <scope>NUCLEOTIDE SEQUENCE [LARGE SCALE GENOMIC DNA]</scope>
    <source>
        <strain evidence="1 2">CLM7-1</strain>
    </source>
</reference>
<dbReference type="RefSeq" id="WP_395128569.1">
    <property type="nucleotide sequence ID" value="NZ_JBIMPM010000003.1"/>
</dbReference>
<gene>
    <name evidence="1" type="ORF">ACGTRS_03700</name>
</gene>
<dbReference type="EMBL" id="JBIMPM010000003">
    <property type="protein sequence ID" value="MFH5250332.1"/>
    <property type="molecule type" value="Genomic_DNA"/>
</dbReference>
<accession>A0ABW7KWX4</accession>
<keyword evidence="2" id="KW-1185">Reference proteome</keyword>
<protein>
    <submittedName>
        <fullName evidence="1">Uncharacterized protein</fullName>
    </submittedName>
</protein>
<name>A0ABW7KWX4_9BURK</name>
<evidence type="ECO:0000313" key="2">
    <source>
        <dbReference type="Proteomes" id="UP001609186"/>
    </source>
</evidence>
<sequence>MSVYETLAGPNLGKDKNLNKIMAAGIEATLKDAEVPFERVTCEEKLSFCGLIPDNAIYDQDRVLCVEYTWRKGDFLSSGNRSAVAGYILEKLRNYARQLGWTND</sequence>